<accession>A0A401H713</accession>
<organism evidence="2 3">
    <name type="scientific">Sparassis crispa</name>
    <dbReference type="NCBI Taxonomy" id="139825"/>
    <lineage>
        <taxon>Eukaryota</taxon>
        <taxon>Fungi</taxon>
        <taxon>Dikarya</taxon>
        <taxon>Basidiomycota</taxon>
        <taxon>Agaricomycotina</taxon>
        <taxon>Agaricomycetes</taxon>
        <taxon>Polyporales</taxon>
        <taxon>Sparassidaceae</taxon>
        <taxon>Sparassis</taxon>
    </lineage>
</organism>
<dbReference type="InParanoid" id="A0A401H713"/>
<reference evidence="2 3" key="1">
    <citation type="journal article" date="2018" name="Sci. Rep.">
        <title>Genome sequence of the cauliflower mushroom Sparassis crispa (Hanabiratake) and its association with beneficial usage.</title>
        <authorList>
            <person name="Kiyama R."/>
            <person name="Furutani Y."/>
            <person name="Kawaguchi K."/>
            <person name="Nakanishi T."/>
        </authorList>
    </citation>
    <scope>NUCLEOTIDE SEQUENCE [LARGE SCALE GENOMIC DNA]</scope>
</reference>
<name>A0A401H713_9APHY</name>
<protein>
    <submittedName>
        <fullName evidence="2">Uncharacterized protein</fullName>
    </submittedName>
</protein>
<keyword evidence="3" id="KW-1185">Reference proteome</keyword>
<feature type="compositionally biased region" description="Polar residues" evidence="1">
    <location>
        <begin position="44"/>
        <end position="55"/>
    </location>
</feature>
<sequence length="55" mass="5824">MFNHRNDTRKRGGCRTIPFAVKLAASRRVSSNHQTPGPPVSACTDASTPSAAPCV</sequence>
<dbReference type="GeneID" id="38787067"/>
<dbReference type="Proteomes" id="UP000287166">
    <property type="component" value="Unassembled WGS sequence"/>
</dbReference>
<proteinExistence type="predicted"/>
<evidence type="ECO:0000313" key="2">
    <source>
        <dbReference type="EMBL" id="GBE90150.1"/>
    </source>
</evidence>
<feature type="region of interest" description="Disordered" evidence="1">
    <location>
        <begin position="26"/>
        <end position="55"/>
    </location>
</feature>
<dbReference type="EMBL" id="BFAD01000018">
    <property type="protein sequence ID" value="GBE90150.1"/>
    <property type="molecule type" value="Genomic_DNA"/>
</dbReference>
<gene>
    <name evidence="2" type="ORF">SCP_1801740</name>
</gene>
<comment type="caution">
    <text evidence="2">The sequence shown here is derived from an EMBL/GenBank/DDBJ whole genome shotgun (WGS) entry which is preliminary data.</text>
</comment>
<dbReference type="RefSeq" id="XP_027621063.1">
    <property type="nucleotide sequence ID" value="XM_027765262.1"/>
</dbReference>
<evidence type="ECO:0000313" key="3">
    <source>
        <dbReference type="Proteomes" id="UP000287166"/>
    </source>
</evidence>
<evidence type="ECO:0000256" key="1">
    <source>
        <dbReference type="SAM" id="MobiDB-lite"/>
    </source>
</evidence>
<dbReference type="AlphaFoldDB" id="A0A401H713"/>